<dbReference type="STRING" id="1763535.LPB072_00795"/>
<dbReference type="GO" id="GO:0016887">
    <property type="term" value="F:ATP hydrolysis activity"/>
    <property type="evidence" value="ECO:0007669"/>
    <property type="project" value="InterPro"/>
</dbReference>
<evidence type="ECO:0000256" key="4">
    <source>
        <dbReference type="ARBA" id="ARBA00022519"/>
    </source>
</evidence>
<keyword evidence="6" id="KW-0677">Repeat</keyword>
<evidence type="ECO:0000256" key="3">
    <source>
        <dbReference type="ARBA" id="ARBA00022475"/>
    </source>
</evidence>
<evidence type="ECO:0000256" key="5">
    <source>
        <dbReference type="ARBA" id="ARBA00022597"/>
    </source>
</evidence>
<dbReference type="InterPro" id="IPR003439">
    <property type="entry name" value="ABC_transporter-like_ATP-bd"/>
</dbReference>
<dbReference type="KEGG" id="hyl:LPB072_00795"/>
<dbReference type="RefSeq" id="WP_066091402.1">
    <property type="nucleotide sequence ID" value="NZ_CP017476.1"/>
</dbReference>
<evidence type="ECO:0000256" key="6">
    <source>
        <dbReference type="ARBA" id="ARBA00022737"/>
    </source>
</evidence>
<keyword evidence="10" id="KW-0472">Membrane</keyword>
<dbReference type="SUPFAM" id="SSF52540">
    <property type="entry name" value="P-loop containing nucleoside triphosphate hydrolases"/>
    <property type="match status" value="2"/>
</dbReference>
<dbReference type="AlphaFoldDB" id="A0A162P4V8"/>
<proteinExistence type="predicted"/>
<keyword evidence="8 12" id="KW-0067">ATP-binding</keyword>
<evidence type="ECO:0000256" key="7">
    <source>
        <dbReference type="ARBA" id="ARBA00022741"/>
    </source>
</evidence>
<dbReference type="CDD" id="cd03215">
    <property type="entry name" value="ABC_Carb_Monos_II"/>
    <property type="match status" value="1"/>
</dbReference>
<dbReference type="OrthoDB" id="9776369at2"/>
<evidence type="ECO:0000256" key="10">
    <source>
        <dbReference type="ARBA" id="ARBA00023136"/>
    </source>
</evidence>
<keyword evidence="4" id="KW-0997">Cell inner membrane</keyword>
<gene>
    <name evidence="12" type="ORF">LPB072_00795</name>
    <name evidence="13" type="ORF">LPB72_13145</name>
</gene>
<dbReference type="CDD" id="cd03216">
    <property type="entry name" value="ABC_Carb_Monos_I"/>
    <property type="match status" value="1"/>
</dbReference>
<keyword evidence="14" id="KW-1185">Reference proteome</keyword>
<dbReference type="PROSITE" id="PS00211">
    <property type="entry name" value="ABC_TRANSPORTER_1"/>
    <property type="match status" value="1"/>
</dbReference>
<keyword evidence="2" id="KW-0813">Transport</keyword>
<reference evidence="13 14" key="1">
    <citation type="submission" date="2016-02" db="EMBL/GenBank/DDBJ databases">
        <title>Draft genome sequence of Hydrogenophaga sp. LPB0072.</title>
        <authorList>
            <person name="Shin S.-K."/>
            <person name="Yi H."/>
        </authorList>
    </citation>
    <scope>NUCLEOTIDE SEQUENCE [LARGE SCALE GENOMIC DNA]</scope>
    <source>
        <strain evidence="13 14">LPB0072</strain>
    </source>
</reference>
<name>A0A162P4V8_9BURK</name>
<comment type="subcellular location">
    <subcellularLocation>
        <location evidence="1">Cell membrane</location>
        <topology evidence="1">Peripheral membrane protein</topology>
    </subcellularLocation>
</comment>
<dbReference type="PROSITE" id="PS50893">
    <property type="entry name" value="ABC_TRANSPORTER_2"/>
    <property type="match status" value="2"/>
</dbReference>
<dbReference type="InterPro" id="IPR017871">
    <property type="entry name" value="ABC_transporter-like_CS"/>
</dbReference>
<reference evidence="12 15" key="2">
    <citation type="submission" date="2016-10" db="EMBL/GenBank/DDBJ databases">
        <title>Hydorgenophaga sp. LPB0072 isolated from gastropod.</title>
        <authorList>
            <person name="Kim E."/>
            <person name="Yi H."/>
        </authorList>
    </citation>
    <scope>NUCLEOTIDE SEQUENCE [LARGE SCALE GENOMIC DNA]</scope>
    <source>
        <strain evidence="12 15">LPB0072</strain>
    </source>
</reference>
<keyword evidence="5" id="KW-0762">Sugar transport</keyword>
<dbReference type="PANTHER" id="PTHR43790:SF3">
    <property type="entry name" value="D-ALLOSE IMPORT ATP-BINDING PROTEIN ALSA-RELATED"/>
    <property type="match status" value="1"/>
</dbReference>
<evidence type="ECO:0000313" key="12">
    <source>
        <dbReference type="EMBL" id="AOW11610.1"/>
    </source>
</evidence>
<evidence type="ECO:0000256" key="2">
    <source>
        <dbReference type="ARBA" id="ARBA00022448"/>
    </source>
</evidence>
<evidence type="ECO:0000256" key="9">
    <source>
        <dbReference type="ARBA" id="ARBA00022967"/>
    </source>
</evidence>
<feature type="domain" description="ABC transporter" evidence="11">
    <location>
        <begin position="253"/>
        <end position="499"/>
    </location>
</feature>
<dbReference type="InterPro" id="IPR027417">
    <property type="entry name" value="P-loop_NTPase"/>
</dbReference>
<dbReference type="GO" id="GO:0005524">
    <property type="term" value="F:ATP binding"/>
    <property type="evidence" value="ECO:0007669"/>
    <property type="project" value="UniProtKB-KW"/>
</dbReference>
<evidence type="ECO:0000259" key="11">
    <source>
        <dbReference type="PROSITE" id="PS50893"/>
    </source>
</evidence>
<dbReference type="GO" id="GO:0005886">
    <property type="term" value="C:plasma membrane"/>
    <property type="evidence" value="ECO:0007669"/>
    <property type="project" value="UniProtKB-SubCell"/>
</dbReference>
<dbReference type="EMBL" id="LVWD01000019">
    <property type="protein sequence ID" value="OAD41364.1"/>
    <property type="molecule type" value="Genomic_DNA"/>
</dbReference>
<evidence type="ECO:0000313" key="14">
    <source>
        <dbReference type="Proteomes" id="UP000185657"/>
    </source>
</evidence>
<dbReference type="EMBL" id="CP017476">
    <property type="protein sequence ID" value="AOW11610.1"/>
    <property type="molecule type" value="Genomic_DNA"/>
</dbReference>
<keyword evidence="7" id="KW-0547">Nucleotide-binding</keyword>
<dbReference type="Proteomes" id="UP000185657">
    <property type="component" value="Unassembled WGS sequence"/>
</dbReference>
<dbReference type="Proteomes" id="UP000185680">
    <property type="component" value="Chromosome"/>
</dbReference>
<protein>
    <submittedName>
        <fullName evidence="12">Sugar ABC transporter ATP-binding protein</fullName>
    </submittedName>
</protein>
<sequence>MHAEPVLLQTVALSKHYPGVLALDGVDFELRSGEVHVLFGENGAGKSTLISLLAGANTPTSGEIRIHGESVQLPSVHEARLRGISAVFQEFSLIPTLTVAQNLSLGDEPARHGLLDRAAVRQRARDMLADLGFDIDENALVSGLTRAQQQMVEIAKGLRGKVSVLILDEPTASLTDKEAQRLFELVGRLKAQGVGIIYISHRMQEITQIADRITVLRDGKRITTVDASAVTHDQLIELMSGRSIEKIYPRIAHQPGEVVLEVNGLSSPNGVRSAGLRVRRGEVVGLAGLVGCGKSELFRAIYGLDRVSAGQVVFKGQTRTGATVRQMLDNGFFYLPPDRKGEGLVLGFTSQANITLPILSGPLRSRGGWLRRQLGRRLSEQAAEQVELVPRNLHKPVSLLSGGNQQKVLFGKGMTRQADLYVFDEPTVGVDIGTRSALYQVIQKLCEGGAAVVVISSDLPEVLHLSHRLYVMRHGEIAGELAGQDINESAVLNLFFGAGESNP</sequence>
<evidence type="ECO:0000256" key="8">
    <source>
        <dbReference type="ARBA" id="ARBA00022840"/>
    </source>
</evidence>
<accession>A0A162P4V8</accession>
<evidence type="ECO:0000313" key="15">
    <source>
        <dbReference type="Proteomes" id="UP000185680"/>
    </source>
</evidence>
<dbReference type="SMART" id="SM00382">
    <property type="entry name" value="AAA"/>
    <property type="match status" value="2"/>
</dbReference>
<dbReference type="InterPro" id="IPR003593">
    <property type="entry name" value="AAA+_ATPase"/>
</dbReference>
<evidence type="ECO:0000256" key="1">
    <source>
        <dbReference type="ARBA" id="ARBA00004202"/>
    </source>
</evidence>
<keyword evidence="3" id="KW-1003">Cell membrane</keyword>
<dbReference type="Pfam" id="PF00005">
    <property type="entry name" value="ABC_tran"/>
    <property type="match status" value="2"/>
</dbReference>
<feature type="domain" description="ABC transporter" evidence="11">
    <location>
        <begin position="8"/>
        <end position="243"/>
    </location>
</feature>
<organism evidence="12 15">
    <name type="scientific">Hydrogenophaga crassostreae</name>
    <dbReference type="NCBI Taxonomy" id="1763535"/>
    <lineage>
        <taxon>Bacteria</taxon>
        <taxon>Pseudomonadati</taxon>
        <taxon>Pseudomonadota</taxon>
        <taxon>Betaproteobacteria</taxon>
        <taxon>Burkholderiales</taxon>
        <taxon>Comamonadaceae</taxon>
        <taxon>Hydrogenophaga</taxon>
    </lineage>
</organism>
<keyword evidence="9" id="KW-1278">Translocase</keyword>
<dbReference type="FunFam" id="3.40.50.300:FF:000127">
    <property type="entry name" value="Ribose import ATP-binding protein RbsA"/>
    <property type="match status" value="1"/>
</dbReference>
<evidence type="ECO:0000313" key="13">
    <source>
        <dbReference type="EMBL" id="OAD41364.1"/>
    </source>
</evidence>
<dbReference type="InterPro" id="IPR050107">
    <property type="entry name" value="ABC_carbohydrate_import_ATPase"/>
</dbReference>
<dbReference type="PANTHER" id="PTHR43790">
    <property type="entry name" value="CARBOHYDRATE TRANSPORT ATP-BINDING PROTEIN MG119-RELATED"/>
    <property type="match status" value="1"/>
</dbReference>
<dbReference type="Gene3D" id="3.40.50.300">
    <property type="entry name" value="P-loop containing nucleotide triphosphate hydrolases"/>
    <property type="match status" value="2"/>
</dbReference>